<evidence type="ECO:0000256" key="13">
    <source>
        <dbReference type="PROSITE-ProRule" id="PRU00277"/>
    </source>
</evidence>
<evidence type="ECO:0000256" key="11">
    <source>
        <dbReference type="ARBA" id="ARBA00029986"/>
    </source>
</evidence>
<dbReference type="Gene3D" id="3.30.70.1050">
    <property type="entry name" value="Trigger factor ribosome-binding domain"/>
    <property type="match status" value="1"/>
</dbReference>
<dbReference type="InterPro" id="IPR008880">
    <property type="entry name" value="Trigger_fac_C"/>
</dbReference>
<dbReference type="PANTHER" id="PTHR30560">
    <property type="entry name" value="TRIGGER FACTOR CHAPERONE AND PEPTIDYL-PROLYL CIS/TRANS ISOMERASE"/>
    <property type="match status" value="1"/>
</dbReference>
<dbReference type="NCBIfam" id="TIGR00115">
    <property type="entry name" value="tig"/>
    <property type="match status" value="1"/>
</dbReference>
<keyword evidence="7 12" id="KW-0143">Chaperone</keyword>
<evidence type="ECO:0000256" key="5">
    <source>
        <dbReference type="ARBA" id="ARBA00022618"/>
    </source>
</evidence>
<dbReference type="GO" id="GO:0044183">
    <property type="term" value="F:protein folding chaperone"/>
    <property type="evidence" value="ECO:0007669"/>
    <property type="project" value="TreeGrafter"/>
</dbReference>
<accession>A0AAU9DN93</accession>
<dbReference type="GO" id="GO:0051301">
    <property type="term" value="P:cell division"/>
    <property type="evidence" value="ECO:0007669"/>
    <property type="project" value="UniProtKB-KW"/>
</dbReference>
<comment type="catalytic activity">
    <reaction evidence="1 12 13">
        <text>[protein]-peptidylproline (omega=180) = [protein]-peptidylproline (omega=0)</text>
        <dbReference type="Rhea" id="RHEA:16237"/>
        <dbReference type="Rhea" id="RHEA-COMP:10747"/>
        <dbReference type="Rhea" id="RHEA-COMP:10748"/>
        <dbReference type="ChEBI" id="CHEBI:83833"/>
        <dbReference type="ChEBI" id="CHEBI:83834"/>
        <dbReference type="EC" id="5.2.1.8"/>
    </reaction>
</comment>
<dbReference type="KEGG" id="xak:KIMC2_17460"/>
<evidence type="ECO:0000256" key="6">
    <source>
        <dbReference type="ARBA" id="ARBA00023110"/>
    </source>
</evidence>
<dbReference type="Pfam" id="PF05698">
    <property type="entry name" value="Trigger_C"/>
    <property type="match status" value="1"/>
</dbReference>
<evidence type="ECO:0000256" key="4">
    <source>
        <dbReference type="ARBA" id="ARBA00016902"/>
    </source>
</evidence>
<feature type="region of interest" description="Disordered" evidence="15">
    <location>
        <begin position="424"/>
        <end position="445"/>
    </location>
</feature>
<evidence type="ECO:0000256" key="9">
    <source>
        <dbReference type="ARBA" id="ARBA00023306"/>
    </source>
</evidence>
<dbReference type="FunFam" id="3.10.50.40:FF:000001">
    <property type="entry name" value="Trigger factor"/>
    <property type="match status" value="1"/>
</dbReference>
<evidence type="ECO:0000256" key="2">
    <source>
        <dbReference type="ARBA" id="ARBA00005464"/>
    </source>
</evidence>
<evidence type="ECO:0000256" key="12">
    <source>
        <dbReference type="HAMAP-Rule" id="MF_00303"/>
    </source>
</evidence>
<evidence type="ECO:0000256" key="14">
    <source>
        <dbReference type="RuleBase" id="RU003914"/>
    </source>
</evidence>
<sequence length="445" mass="50702">MEPEWEKTGTNEGTLKFEVSTEEVSKAVDHAFNKVKNRIQLPGFRKGKVTRELYRQFYGDESLYQSALEEVFPDAYEKAYKKAEIEPVGQPEVTVDKMNSNEPWVLEVKVTVKPEVKLGKYKGVEVKKIDRTVTDKDVDDDIQKRREKEAELVLKDGAAEKDDTVVIDYVGTIDGKEFDGGSAKNYSLVLGSDSFIPGFEDQLIGHKAEEDVDVNVTFPKDYQAKDLAGKEAHFAVKIHEVKSKELPALDDDFAKDLDLDVKTVDELKEKIKSILQDEKNDDAEREMQDEAIHQVLETTEIEEVPQVMIDNEVNQQIQRFNSALQTRGLSMQMYQQITGTSNEDLRKQYEEEAQDNVKTNLVLEAVVKAENIKPTKEDIDNEIKELADEYKMDVNRVRQTLTDDMLVHDIGIKKAIDVIVESAKEVEGKDDKKDSKEKSEDQAEK</sequence>
<dbReference type="Gene3D" id="1.10.3120.10">
    <property type="entry name" value="Trigger factor, C-terminal domain"/>
    <property type="match status" value="1"/>
</dbReference>
<comment type="similarity">
    <text evidence="2 12 14">Belongs to the FKBP-type PPIase family. Tig subfamily.</text>
</comment>
<evidence type="ECO:0000256" key="7">
    <source>
        <dbReference type="ARBA" id="ARBA00023186"/>
    </source>
</evidence>
<evidence type="ECO:0000256" key="8">
    <source>
        <dbReference type="ARBA" id="ARBA00023235"/>
    </source>
</evidence>
<dbReference type="GO" id="GO:0051083">
    <property type="term" value="P:'de novo' cotranslational protein folding"/>
    <property type="evidence" value="ECO:0007669"/>
    <property type="project" value="TreeGrafter"/>
</dbReference>
<dbReference type="SUPFAM" id="SSF54534">
    <property type="entry name" value="FKBP-like"/>
    <property type="match status" value="1"/>
</dbReference>
<dbReference type="AlphaFoldDB" id="A0AAU9DN93"/>
<dbReference type="PROSITE" id="PS50059">
    <property type="entry name" value="FKBP_PPIASE"/>
    <property type="match status" value="1"/>
</dbReference>
<dbReference type="HAMAP" id="MF_00303">
    <property type="entry name" value="Trigger_factor_Tig"/>
    <property type="match status" value="1"/>
</dbReference>
<dbReference type="Gene3D" id="3.10.50.40">
    <property type="match status" value="1"/>
</dbReference>
<organism evidence="17 18">
    <name type="scientific">Xylocopilactobacillus apis</name>
    <dbReference type="NCBI Taxonomy" id="2932183"/>
    <lineage>
        <taxon>Bacteria</taxon>
        <taxon>Bacillati</taxon>
        <taxon>Bacillota</taxon>
        <taxon>Bacilli</taxon>
        <taxon>Lactobacillales</taxon>
        <taxon>Lactobacillaceae</taxon>
        <taxon>Xylocopilactobacillus</taxon>
    </lineage>
</organism>
<evidence type="ECO:0000256" key="3">
    <source>
        <dbReference type="ARBA" id="ARBA00013194"/>
    </source>
</evidence>
<dbReference type="Proteomes" id="UP001321804">
    <property type="component" value="Chromosome"/>
</dbReference>
<dbReference type="EC" id="5.2.1.8" evidence="3 12"/>
<comment type="subcellular location">
    <subcellularLocation>
        <location evidence="12">Cytoplasm</location>
    </subcellularLocation>
    <text evidence="12">About half TF is bound to the ribosome near the polypeptide exit tunnel while the other half is free in the cytoplasm.</text>
</comment>
<dbReference type="GO" id="GO:0043335">
    <property type="term" value="P:protein unfolding"/>
    <property type="evidence" value="ECO:0007669"/>
    <property type="project" value="TreeGrafter"/>
</dbReference>
<dbReference type="PANTHER" id="PTHR30560:SF3">
    <property type="entry name" value="TRIGGER FACTOR-LIKE PROTEIN TIG, CHLOROPLASTIC"/>
    <property type="match status" value="1"/>
</dbReference>
<name>A0AAU9DN93_9LACO</name>
<dbReference type="InterPro" id="IPR036611">
    <property type="entry name" value="Trigger_fac_ribosome-bd_sf"/>
</dbReference>
<evidence type="ECO:0000256" key="1">
    <source>
        <dbReference type="ARBA" id="ARBA00000971"/>
    </source>
</evidence>
<dbReference type="InterPro" id="IPR001179">
    <property type="entry name" value="PPIase_FKBP_dom"/>
</dbReference>
<comment type="domain">
    <text evidence="12">Consists of 3 domains; the N-terminus binds the ribosome, the middle domain has PPIase activity, while the C-terminus has intrinsic chaperone activity on its own.</text>
</comment>
<dbReference type="RefSeq" id="WP_317696054.1">
    <property type="nucleotide sequence ID" value="NZ_AP026801.1"/>
</dbReference>
<dbReference type="InterPro" id="IPR005215">
    <property type="entry name" value="Trig_fac"/>
</dbReference>
<dbReference type="PIRSF" id="PIRSF003095">
    <property type="entry name" value="Trigger_factor"/>
    <property type="match status" value="1"/>
</dbReference>
<dbReference type="GO" id="GO:0015031">
    <property type="term" value="P:protein transport"/>
    <property type="evidence" value="ECO:0007669"/>
    <property type="project" value="UniProtKB-UniRule"/>
</dbReference>
<reference evidence="17 18" key="1">
    <citation type="journal article" date="2023" name="Microbiol. Spectr.">
        <title>Symbiosis of Carpenter Bees with Uncharacterized Lactic Acid Bacteria Showing NAD Auxotrophy.</title>
        <authorList>
            <person name="Kawasaki S."/>
            <person name="Ozawa K."/>
            <person name="Mori T."/>
            <person name="Yamamoto A."/>
            <person name="Ito M."/>
            <person name="Ohkuma M."/>
            <person name="Sakamoto M."/>
            <person name="Matsutani M."/>
        </authorList>
    </citation>
    <scope>NUCLEOTIDE SEQUENCE [LARGE SCALE GENOMIC DNA]</scope>
    <source>
        <strain evidence="17 18">KimC2</strain>
    </source>
</reference>
<comment type="function">
    <text evidence="10 12">Involved in protein export. Acts as a chaperone by maintaining the newly synthesized protein in an open conformation. Functions as a peptidyl-prolyl cis-trans isomerase.</text>
</comment>
<keyword evidence="6 12" id="KW-0697">Rotamase</keyword>
<proteinExistence type="inferred from homology"/>
<dbReference type="Pfam" id="PF00254">
    <property type="entry name" value="FKBP_C"/>
    <property type="match status" value="1"/>
</dbReference>
<evidence type="ECO:0000259" key="16">
    <source>
        <dbReference type="PROSITE" id="PS50059"/>
    </source>
</evidence>
<dbReference type="InterPro" id="IPR027304">
    <property type="entry name" value="Trigger_fact/SurA_dom_sf"/>
</dbReference>
<dbReference type="GO" id="GO:0005737">
    <property type="term" value="C:cytoplasm"/>
    <property type="evidence" value="ECO:0007669"/>
    <property type="project" value="UniProtKB-SubCell"/>
</dbReference>
<keyword evidence="8 12" id="KW-0413">Isomerase</keyword>
<evidence type="ECO:0000313" key="18">
    <source>
        <dbReference type="Proteomes" id="UP001321804"/>
    </source>
</evidence>
<dbReference type="GO" id="GO:0003755">
    <property type="term" value="F:peptidyl-prolyl cis-trans isomerase activity"/>
    <property type="evidence" value="ECO:0007669"/>
    <property type="project" value="UniProtKB-UniRule"/>
</dbReference>
<keyword evidence="18" id="KW-1185">Reference proteome</keyword>
<gene>
    <name evidence="12 17" type="primary">tig</name>
    <name evidence="17" type="ORF">KIMC2_17460</name>
</gene>
<keyword evidence="5 12" id="KW-0132">Cell division</keyword>
<evidence type="ECO:0000256" key="10">
    <source>
        <dbReference type="ARBA" id="ARBA00024849"/>
    </source>
</evidence>
<dbReference type="EMBL" id="AP026801">
    <property type="protein sequence ID" value="BDR57184.1"/>
    <property type="molecule type" value="Genomic_DNA"/>
</dbReference>
<dbReference type="InterPro" id="IPR008881">
    <property type="entry name" value="Trigger_fac_ribosome-bd_bac"/>
</dbReference>
<dbReference type="InterPro" id="IPR037041">
    <property type="entry name" value="Trigger_fac_C_sf"/>
</dbReference>
<keyword evidence="9 12" id="KW-0131">Cell cycle</keyword>
<evidence type="ECO:0000256" key="15">
    <source>
        <dbReference type="SAM" id="MobiDB-lite"/>
    </source>
</evidence>
<evidence type="ECO:0000313" key="17">
    <source>
        <dbReference type="EMBL" id="BDR57184.1"/>
    </source>
</evidence>
<protein>
    <recommendedName>
        <fullName evidence="4 12">Trigger factor</fullName>
        <shortName evidence="12">TF</shortName>
        <ecNumber evidence="3 12">5.2.1.8</ecNumber>
    </recommendedName>
    <alternativeName>
        <fullName evidence="11 12">PPIase</fullName>
    </alternativeName>
</protein>
<keyword evidence="12" id="KW-0963">Cytoplasm</keyword>
<dbReference type="InterPro" id="IPR046357">
    <property type="entry name" value="PPIase_dom_sf"/>
</dbReference>
<feature type="domain" description="PPIase FKBP-type" evidence="16">
    <location>
        <begin position="162"/>
        <end position="247"/>
    </location>
</feature>
<dbReference type="Pfam" id="PF05697">
    <property type="entry name" value="Trigger_N"/>
    <property type="match status" value="1"/>
</dbReference>
<dbReference type="GO" id="GO:0043022">
    <property type="term" value="F:ribosome binding"/>
    <property type="evidence" value="ECO:0007669"/>
    <property type="project" value="TreeGrafter"/>
</dbReference>
<dbReference type="SUPFAM" id="SSF109998">
    <property type="entry name" value="Triger factor/SurA peptide-binding domain-like"/>
    <property type="match status" value="1"/>
</dbReference>
<dbReference type="SUPFAM" id="SSF102735">
    <property type="entry name" value="Trigger factor ribosome-binding domain"/>
    <property type="match status" value="1"/>
</dbReference>